<evidence type="ECO:0000256" key="1">
    <source>
        <dbReference type="ARBA" id="ARBA00004651"/>
    </source>
</evidence>
<keyword evidence="9" id="KW-1185">Reference proteome</keyword>
<keyword evidence="5 7" id="KW-0472">Membrane</keyword>
<comment type="caution">
    <text evidence="8">The sequence shown here is derived from an EMBL/GenBank/DDBJ whole genome shotgun (WGS) entry which is preliminary data.</text>
</comment>
<feature type="transmembrane region" description="Helical" evidence="7">
    <location>
        <begin position="346"/>
        <end position="365"/>
    </location>
</feature>
<evidence type="ECO:0000256" key="7">
    <source>
        <dbReference type="SAM" id="Phobius"/>
    </source>
</evidence>
<evidence type="ECO:0000256" key="3">
    <source>
        <dbReference type="ARBA" id="ARBA00022692"/>
    </source>
</evidence>
<dbReference type="EMBL" id="BAABIM010000001">
    <property type="protein sequence ID" value="GAA4669853.1"/>
    <property type="molecule type" value="Genomic_DNA"/>
</dbReference>
<feature type="transmembrane region" description="Helical" evidence="7">
    <location>
        <begin position="98"/>
        <end position="122"/>
    </location>
</feature>
<evidence type="ECO:0000256" key="6">
    <source>
        <dbReference type="SAM" id="MobiDB-lite"/>
    </source>
</evidence>
<organism evidence="8 9">
    <name type="scientific">Nocardioides nanhaiensis</name>
    <dbReference type="NCBI Taxonomy" id="1476871"/>
    <lineage>
        <taxon>Bacteria</taxon>
        <taxon>Bacillati</taxon>
        <taxon>Actinomycetota</taxon>
        <taxon>Actinomycetes</taxon>
        <taxon>Propionibacteriales</taxon>
        <taxon>Nocardioidaceae</taxon>
        <taxon>Nocardioides</taxon>
    </lineage>
</organism>
<evidence type="ECO:0000256" key="5">
    <source>
        <dbReference type="ARBA" id="ARBA00023136"/>
    </source>
</evidence>
<feature type="transmembrane region" description="Helical" evidence="7">
    <location>
        <begin position="158"/>
        <end position="180"/>
    </location>
</feature>
<feature type="transmembrane region" description="Helical" evidence="7">
    <location>
        <begin position="456"/>
        <end position="477"/>
    </location>
</feature>
<dbReference type="Proteomes" id="UP001500621">
    <property type="component" value="Unassembled WGS sequence"/>
</dbReference>
<evidence type="ECO:0000313" key="8">
    <source>
        <dbReference type="EMBL" id="GAA4669853.1"/>
    </source>
</evidence>
<evidence type="ECO:0000256" key="2">
    <source>
        <dbReference type="ARBA" id="ARBA00022475"/>
    </source>
</evidence>
<comment type="subcellular location">
    <subcellularLocation>
        <location evidence="1">Cell membrane</location>
        <topology evidence="1">Multi-pass membrane protein</topology>
    </subcellularLocation>
</comment>
<reference evidence="9" key="1">
    <citation type="journal article" date="2019" name="Int. J. Syst. Evol. Microbiol.">
        <title>The Global Catalogue of Microorganisms (GCM) 10K type strain sequencing project: providing services to taxonomists for standard genome sequencing and annotation.</title>
        <authorList>
            <consortium name="The Broad Institute Genomics Platform"/>
            <consortium name="The Broad Institute Genome Sequencing Center for Infectious Disease"/>
            <person name="Wu L."/>
            <person name="Ma J."/>
        </authorList>
    </citation>
    <scope>NUCLEOTIDE SEQUENCE [LARGE SCALE GENOMIC DNA]</scope>
    <source>
        <strain evidence="9">JCM 18127</strain>
    </source>
</reference>
<dbReference type="InterPro" id="IPR050833">
    <property type="entry name" value="Poly_Biosynth_Transport"/>
</dbReference>
<evidence type="ECO:0000313" key="9">
    <source>
        <dbReference type="Proteomes" id="UP001500621"/>
    </source>
</evidence>
<feature type="transmembrane region" description="Helical" evidence="7">
    <location>
        <begin position="397"/>
        <end position="418"/>
    </location>
</feature>
<keyword evidence="3 7" id="KW-0812">Transmembrane</keyword>
<feature type="transmembrane region" description="Helical" evidence="7">
    <location>
        <begin position="186"/>
        <end position="205"/>
    </location>
</feature>
<dbReference type="PANTHER" id="PTHR30250">
    <property type="entry name" value="PST FAMILY PREDICTED COLANIC ACID TRANSPORTER"/>
    <property type="match status" value="1"/>
</dbReference>
<evidence type="ECO:0000256" key="4">
    <source>
        <dbReference type="ARBA" id="ARBA00022989"/>
    </source>
</evidence>
<dbReference type="Pfam" id="PF13440">
    <property type="entry name" value="Polysacc_synt_3"/>
    <property type="match status" value="1"/>
</dbReference>
<feature type="region of interest" description="Disordered" evidence="6">
    <location>
        <begin position="1"/>
        <end position="22"/>
    </location>
</feature>
<sequence length="488" mass="50815">MLTPPEAATDEPEPQPAPGKGLVSNAGTLLANRLLQAVLGWSGTVLIARTLSIDDFGQFTLVFTVLGLMSIVTDMGIGRLAVRGMLGDPDHDPEHFAGAYVVLRSLLGLLGYGVALLVVWVSGYPDDLVAAMAVAGLVVVLATPSAALDVVFQSRMRLGSVGLIESAGMLAQLALTAALAAAGGSLLLFTIPAVLFEVVVLAWKWPLAHRMVAIRLRVDWPLWKNLLREALPLSIGFGLATVYTRVDAVMLSQLADFEAVGIYGVSYKFIDVVHFISTAVTAPLLTLLVAAWPHDPGAFREAARKGAMLLALGGGLALTGLLAFAGPVTALLYGADYAPGADTTRVLALAEMLTFATALAMSCLVAADRHRVYPWVMAGGLLLNVGLNFLLIPQLSYLGAGLATLTSNVLVTALMWWVLLRVPGMRPLGLGRVALALPACALGVGAGLGADQVMPWVPAAVLGCLVYVGAAVALGLTRAAGVHRGVRA</sequence>
<dbReference type="PANTHER" id="PTHR30250:SF11">
    <property type="entry name" value="O-ANTIGEN TRANSPORTER-RELATED"/>
    <property type="match status" value="1"/>
</dbReference>
<dbReference type="RefSeq" id="WP_345262270.1">
    <property type="nucleotide sequence ID" value="NZ_BAABIM010000001.1"/>
</dbReference>
<feature type="transmembrane region" description="Helical" evidence="7">
    <location>
        <begin position="430"/>
        <end position="450"/>
    </location>
</feature>
<keyword evidence="2" id="KW-1003">Cell membrane</keyword>
<feature type="transmembrane region" description="Helical" evidence="7">
    <location>
        <begin position="56"/>
        <end position="77"/>
    </location>
</feature>
<accession>A0ABP8VQI3</accession>
<keyword evidence="4 7" id="KW-1133">Transmembrane helix</keyword>
<dbReference type="CDD" id="cd13128">
    <property type="entry name" value="MATE_Wzx_like"/>
    <property type="match status" value="1"/>
</dbReference>
<protein>
    <submittedName>
        <fullName evidence="8">Flippase</fullName>
    </submittedName>
</protein>
<feature type="transmembrane region" description="Helical" evidence="7">
    <location>
        <begin position="128"/>
        <end position="151"/>
    </location>
</feature>
<name>A0ABP8VQI3_9ACTN</name>
<gene>
    <name evidence="8" type="ORF">GCM10023226_02920</name>
</gene>
<feature type="transmembrane region" description="Helical" evidence="7">
    <location>
        <begin position="372"/>
        <end position="391"/>
    </location>
</feature>
<proteinExistence type="predicted"/>
<feature type="transmembrane region" description="Helical" evidence="7">
    <location>
        <begin position="306"/>
        <end position="326"/>
    </location>
</feature>